<dbReference type="Proteomes" id="UP000034407">
    <property type="component" value="Unassembled WGS sequence"/>
</dbReference>
<accession>A0A0M3DMC9</accession>
<dbReference type="OrthoDB" id="1757259at2"/>
<evidence type="ECO:0000313" key="3">
    <source>
        <dbReference type="EMBL" id="KKY02557.1"/>
    </source>
</evidence>
<dbReference type="AlphaFoldDB" id="A0A0M3DMC9"/>
<gene>
    <name evidence="3" type="ORF">VN21_02550</name>
</gene>
<dbReference type="Pfam" id="PF13240">
    <property type="entry name" value="Zn_Ribbon_1"/>
    <property type="match status" value="1"/>
</dbReference>
<reference evidence="3 4" key="1">
    <citation type="submission" date="2015-04" db="EMBL/GenBank/DDBJ databases">
        <title>Microcin producing Clostridium sp. JC272T.</title>
        <authorList>
            <person name="Jyothsna T."/>
            <person name="Sasikala C."/>
            <person name="Ramana C."/>
        </authorList>
    </citation>
    <scope>NUCLEOTIDE SEQUENCE [LARGE SCALE GENOMIC DNA]</scope>
    <source>
        <strain evidence="3 4">JC272</strain>
    </source>
</reference>
<evidence type="ECO:0000259" key="2">
    <source>
        <dbReference type="Pfam" id="PF13240"/>
    </source>
</evidence>
<keyword evidence="4" id="KW-1185">Reference proteome</keyword>
<keyword evidence="1" id="KW-0472">Membrane</keyword>
<keyword evidence="1" id="KW-1133">Transmembrane helix</keyword>
<proteinExistence type="predicted"/>
<dbReference type="InterPro" id="IPR026870">
    <property type="entry name" value="Zinc_ribbon_dom"/>
</dbReference>
<name>A0A0M3DMC9_9FIRM</name>
<feature type="domain" description="Zinc-ribbon" evidence="2">
    <location>
        <begin position="9"/>
        <end position="31"/>
    </location>
</feature>
<comment type="caution">
    <text evidence="3">The sequence shown here is derived from an EMBL/GenBank/DDBJ whole genome shotgun (WGS) entry which is preliminary data.</text>
</comment>
<feature type="transmembrane region" description="Helical" evidence="1">
    <location>
        <begin position="191"/>
        <end position="218"/>
    </location>
</feature>
<sequence>MEKNNETVFCSKCGHKNLSSDKFCSNCGNSLKSIEDSIKDATTNIKDTITNNKTYKKFTDISGDGSLKADWENDDMINFIQKNTEYYIPKFKEMQELEKSTSWNWASFFFTSNWLFYRKMYGYGVGLIIANIIFACIPFLGWILNIGTNIVCGLYGNSLYLKYVQKQLSSVDGLKEDIKHRVLLSKGGTNLVLPIVLTFLVPILLFILAFFGLTLSIISSPYYY</sequence>
<dbReference type="RefSeq" id="WP_046821900.1">
    <property type="nucleotide sequence ID" value="NZ_LBBT01000048.1"/>
</dbReference>
<dbReference type="PATRIC" id="fig|1629550.3.peg.3210"/>
<evidence type="ECO:0000313" key="4">
    <source>
        <dbReference type="Proteomes" id="UP000034407"/>
    </source>
</evidence>
<protein>
    <recommendedName>
        <fullName evidence="2">Zinc-ribbon domain-containing protein</fullName>
    </recommendedName>
</protein>
<keyword evidence="1" id="KW-0812">Transmembrane</keyword>
<organism evidence="3 4">
    <name type="scientific">Paraclostridium benzoelyticum</name>
    <dbReference type="NCBI Taxonomy" id="1629550"/>
    <lineage>
        <taxon>Bacteria</taxon>
        <taxon>Bacillati</taxon>
        <taxon>Bacillota</taxon>
        <taxon>Clostridia</taxon>
        <taxon>Peptostreptococcales</taxon>
        <taxon>Peptostreptococcaceae</taxon>
        <taxon>Paraclostridium</taxon>
    </lineage>
</organism>
<dbReference type="EMBL" id="LBBT01000048">
    <property type="protein sequence ID" value="KKY02557.1"/>
    <property type="molecule type" value="Genomic_DNA"/>
</dbReference>
<evidence type="ECO:0000256" key="1">
    <source>
        <dbReference type="SAM" id="Phobius"/>
    </source>
</evidence>
<feature type="transmembrane region" description="Helical" evidence="1">
    <location>
        <begin position="120"/>
        <end position="144"/>
    </location>
</feature>